<feature type="chain" id="PRO_5022676569" description="Polysaccharide lyase 14 domain-containing protein" evidence="1">
    <location>
        <begin position="18"/>
        <end position="295"/>
    </location>
</feature>
<organism evidence="3 4">
    <name type="scientific">Mucilaginibacter ginsenosidivorax</name>
    <dbReference type="NCBI Taxonomy" id="862126"/>
    <lineage>
        <taxon>Bacteria</taxon>
        <taxon>Pseudomonadati</taxon>
        <taxon>Bacteroidota</taxon>
        <taxon>Sphingobacteriia</taxon>
        <taxon>Sphingobacteriales</taxon>
        <taxon>Sphingobacteriaceae</taxon>
        <taxon>Mucilaginibacter</taxon>
    </lineage>
</organism>
<sequence>MKSSLLKTSLFTLVAMALLGSCKKDESVAQKPELPKEEAVAASKQLSVNAINNTWTINWDNRANGANYPQSLANADFGNTNTWYGQGGAYTTNGNNSVGVRVTLVPNLDDGGGLISNTQLGNGTAYEADYDVKFHSQFNWGKGGKVGFGFGIGDHNTGGDPGWDGNGGTLRLMWYNSGSRVFFQPYLYYKDQPGTFGDTFGRSYPSSGSLNKGQWYHVHLYIKSNSGSNTNGHVQIVINGSIILDQDIRWTTNDGKRLIDQLTWHTFRGGNDSSWWTNTTDYIYYDNLVIHRISS</sequence>
<evidence type="ECO:0000259" key="2">
    <source>
        <dbReference type="Pfam" id="PF21294"/>
    </source>
</evidence>
<reference evidence="3 4" key="1">
    <citation type="journal article" date="2013" name="J. Microbiol.">
        <title>Mucilaginibacter ginsenosidivorax sp. nov., with ginsenoside converting activity isolated from sediment.</title>
        <authorList>
            <person name="Kim J.K."/>
            <person name="Choi T.E."/>
            <person name="Liu Q.M."/>
            <person name="Park H.Y."/>
            <person name="Yi T.H."/>
            <person name="Yoon M.H."/>
            <person name="Kim S.C."/>
            <person name="Im W.T."/>
        </authorList>
    </citation>
    <scope>NUCLEOTIDE SEQUENCE [LARGE SCALE GENOMIC DNA]</scope>
    <source>
        <strain evidence="3 4">KHI28</strain>
    </source>
</reference>
<evidence type="ECO:0000256" key="1">
    <source>
        <dbReference type="SAM" id="SignalP"/>
    </source>
</evidence>
<dbReference type="Gene3D" id="2.60.120.200">
    <property type="match status" value="1"/>
</dbReference>
<keyword evidence="4" id="KW-1185">Reference proteome</keyword>
<proteinExistence type="predicted"/>
<dbReference type="AlphaFoldDB" id="A0A5B8W5G7"/>
<dbReference type="PROSITE" id="PS51257">
    <property type="entry name" value="PROKAR_LIPOPROTEIN"/>
    <property type="match status" value="1"/>
</dbReference>
<dbReference type="InterPro" id="IPR048958">
    <property type="entry name" value="Polysacc_lyase_14"/>
</dbReference>
<accession>A0A5B8W5G7</accession>
<dbReference type="Proteomes" id="UP000321362">
    <property type="component" value="Chromosome"/>
</dbReference>
<dbReference type="PANTHER" id="PTHR40124:SF1">
    <property type="entry name" value="DISAGGREGATASE RELATED REPEAT PROTEIN"/>
    <property type="match status" value="1"/>
</dbReference>
<evidence type="ECO:0000313" key="3">
    <source>
        <dbReference type="EMBL" id="QEC78921.1"/>
    </source>
</evidence>
<dbReference type="EMBL" id="CP042437">
    <property type="protein sequence ID" value="QEC78921.1"/>
    <property type="molecule type" value="Genomic_DNA"/>
</dbReference>
<dbReference type="KEGG" id="mgk:FSB76_24320"/>
<feature type="domain" description="Polysaccharide lyase 14" evidence="2">
    <location>
        <begin position="125"/>
        <end position="288"/>
    </location>
</feature>
<evidence type="ECO:0000313" key="4">
    <source>
        <dbReference type="Proteomes" id="UP000321362"/>
    </source>
</evidence>
<dbReference type="PANTHER" id="PTHR40124">
    <property type="match status" value="1"/>
</dbReference>
<keyword evidence="1" id="KW-0732">Signal</keyword>
<protein>
    <recommendedName>
        <fullName evidence="2">Polysaccharide lyase 14 domain-containing protein</fullName>
    </recommendedName>
</protein>
<feature type="signal peptide" evidence="1">
    <location>
        <begin position="1"/>
        <end position="17"/>
    </location>
</feature>
<dbReference type="Pfam" id="PF21294">
    <property type="entry name" value="Polysacc_lyase_14"/>
    <property type="match status" value="1"/>
</dbReference>
<gene>
    <name evidence="3" type="ORF">FSB76_24320</name>
</gene>
<dbReference type="RefSeq" id="WP_147058022.1">
    <property type="nucleotide sequence ID" value="NZ_CP042437.1"/>
</dbReference>
<name>A0A5B8W5G7_9SPHI</name>
<dbReference type="OrthoDB" id="1329056at2"/>